<dbReference type="CDD" id="cd00616">
    <property type="entry name" value="AHBA_syn"/>
    <property type="match status" value="1"/>
</dbReference>
<dbReference type="InterPro" id="IPR015424">
    <property type="entry name" value="PyrdxlP-dep_Trfase"/>
</dbReference>
<evidence type="ECO:0000256" key="3">
    <source>
        <dbReference type="PIRSR" id="PIRSR000390-2"/>
    </source>
</evidence>
<dbReference type="InterPro" id="IPR000653">
    <property type="entry name" value="DegT/StrS_aminotransferase"/>
</dbReference>
<sequence>MALEGAGVGAGDEVIVPAVSWVASASAVLGVNAVPILVDIDPRTGCLDPAAVERALTPRCRAVTVVHLGSAVADLTALLKLCQRHGIPLIEDCAQAHGARFANRHVGTFGIAGTFSMQHSKLLTSGEGGAVITDDGDLARRLAHLRADGRSFGDEPPGPDQMELQETAELMGSNYCLSEFHAAILLAQLEKLEAENTTRRDNAARLDALLRELGCEPQATSPGTTARAYYTYVLGLPAPALARAPVERIAEALSAELGLTCKPMYASLNHCRLYRPETRRRFALSEAFQEAVRPRRFELPAAEAFARSHIALPHRLLLADASAMADVQRAMDKVLSHVGRL</sequence>
<dbReference type="EMBL" id="BMYX01000020">
    <property type="protein sequence ID" value="GGY24676.1"/>
    <property type="molecule type" value="Genomic_DNA"/>
</dbReference>
<dbReference type="AlphaFoldDB" id="A0A918P6Y4"/>
<dbReference type="Gene3D" id="3.40.640.10">
    <property type="entry name" value="Type I PLP-dependent aspartate aminotransferase-like (Major domain)"/>
    <property type="match status" value="1"/>
</dbReference>
<dbReference type="InterPro" id="IPR015421">
    <property type="entry name" value="PyrdxlP-dep_Trfase_major"/>
</dbReference>
<evidence type="ECO:0000256" key="2">
    <source>
        <dbReference type="PIRSR" id="PIRSR000390-1"/>
    </source>
</evidence>
<keyword evidence="6" id="KW-1185">Reference proteome</keyword>
<dbReference type="GO" id="GO:0030170">
    <property type="term" value="F:pyridoxal phosphate binding"/>
    <property type="evidence" value="ECO:0007669"/>
    <property type="project" value="TreeGrafter"/>
</dbReference>
<dbReference type="Pfam" id="PF01041">
    <property type="entry name" value="DegT_DnrJ_EryC1"/>
    <property type="match status" value="1"/>
</dbReference>
<gene>
    <name evidence="5" type="primary">rifK</name>
    <name evidence="5" type="ORF">GCM10011289_30370</name>
</gene>
<dbReference type="Proteomes" id="UP000645257">
    <property type="component" value="Unassembled WGS sequence"/>
</dbReference>
<proteinExistence type="inferred from homology"/>
<reference evidence="5" key="2">
    <citation type="submission" date="2020-09" db="EMBL/GenBank/DDBJ databases">
        <authorList>
            <person name="Sun Q."/>
            <person name="Kim S."/>
        </authorList>
    </citation>
    <scope>NUCLEOTIDE SEQUENCE</scope>
    <source>
        <strain evidence="5">KCTC 32182</strain>
    </source>
</reference>
<evidence type="ECO:0000313" key="5">
    <source>
        <dbReference type="EMBL" id="GGY24676.1"/>
    </source>
</evidence>
<dbReference type="PANTHER" id="PTHR30244">
    <property type="entry name" value="TRANSAMINASE"/>
    <property type="match status" value="1"/>
</dbReference>
<reference evidence="5" key="1">
    <citation type="journal article" date="2014" name="Int. J. Syst. Evol. Microbiol.">
        <title>Complete genome sequence of Corynebacterium casei LMG S-19264T (=DSM 44701T), isolated from a smear-ripened cheese.</title>
        <authorList>
            <consortium name="US DOE Joint Genome Institute (JGI-PGF)"/>
            <person name="Walter F."/>
            <person name="Albersmeier A."/>
            <person name="Kalinowski J."/>
            <person name="Ruckert C."/>
        </authorList>
    </citation>
    <scope>NUCLEOTIDE SEQUENCE</scope>
    <source>
        <strain evidence="5">KCTC 32182</strain>
    </source>
</reference>
<dbReference type="PANTHER" id="PTHR30244:SF34">
    <property type="entry name" value="DTDP-4-AMINO-4,6-DIDEOXYGALACTOSE TRANSAMINASE"/>
    <property type="match status" value="1"/>
</dbReference>
<evidence type="ECO:0000313" key="6">
    <source>
        <dbReference type="Proteomes" id="UP000645257"/>
    </source>
</evidence>
<dbReference type="GO" id="GO:0000271">
    <property type="term" value="P:polysaccharide biosynthetic process"/>
    <property type="evidence" value="ECO:0007669"/>
    <property type="project" value="TreeGrafter"/>
</dbReference>
<feature type="modified residue" description="N6-(pyridoxal phosphate)lysine" evidence="3">
    <location>
        <position position="121"/>
    </location>
</feature>
<dbReference type="GO" id="GO:0008483">
    <property type="term" value="F:transaminase activity"/>
    <property type="evidence" value="ECO:0007669"/>
    <property type="project" value="TreeGrafter"/>
</dbReference>
<dbReference type="SUPFAM" id="SSF53383">
    <property type="entry name" value="PLP-dependent transferases"/>
    <property type="match status" value="1"/>
</dbReference>
<dbReference type="PIRSF" id="PIRSF000390">
    <property type="entry name" value="PLP_StrS"/>
    <property type="match status" value="1"/>
</dbReference>
<dbReference type="InterPro" id="IPR015422">
    <property type="entry name" value="PyrdxlP-dep_Trfase_small"/>
</dbReference>
<protein>
    <submittedName>
        <fullName evidence="5">3-amino-5-hydroxybenzoate synthase</fullName>
    </submittedName>
</protein>
<name>A0A918P6Y4_9NEIS</name>
<dbReference type="Gene3D" id="3.90.1150.10">
    <property type="entry name" value="Aspartate Aminotransferase, domain 1"/>
    <property type="match status" value="1"/>
</dbReference>
<comment type="similarity">
    <text evidence="1 4">Belongs to the DegT/DnrJ/EryC1 family.</text>
</comment>
<keyword evidence="3 4" id="KW-0663">Pyridoxal phosphate</keyword>
<comment type="caution">
    <text evidence="5">The sequence shown here is derived from an EMBL/GenBank/DDBJ whole genome shotgun (WGS) entry which is preliminary data.</text>
</comment>
<organism evidence="5 6">
    <name type="scientific">Paludibacterium paludis</name>
    <dbReference type="NCBI Taxonomy" id="1225769"/>
    <lineage>
        <taxon>Bacteria</taxon>
        <taxon>Pseudomonadati</taxon>
        <taxon>Pseudomonadota</taxon>
        <taxon>Betaproteobacteria</taxon>
        <taxon>Neisseriales</taxon>
        <taxon>Chromobacteriaceae</taxon>
        <taxon>Paludibacterium</taxon>
    </lineage>
</organism>
<evidence type="ECO:0000256" key="1">
    <source>
        <dbReference type="ARBA" id="ARBA00037999"/>
    </source>
</evidence>
<feature type="active site" description="Proton acceptor" evidence="2">
    <location>
        <position position="121"/>
    </location>
</feature>
<accession>A0A918P6Y4</accession>
<evidence type="ECO:0000256" key="4">
    <source>
        <dbReference type="RuleBase" id="RU004508"/>
    </source>
</evidence>